<dbReference type="SMART" id="SM00422">
    <property type="entry name" value="HTH_MERR"/>
    <property type="match status" value="1"/>
</dbReference>
<keyword evidence="1" id="KW-0238">DNA-binding</keyword>
<dbReference type="AlphaFoldDB" id="A0A544VXH8"/>
<evidence type="ECO:0000313" key="3">
    <source>
        <dbReference type="EMBL" id="TQR84675.1"/>
    </source>
</evidence>
<dbReference type="PANTHER" id="PTHR30204">
    <property type="entry name" value="REDOX-CYCLING DRUG-SENSING TRANSCRIPTIONAL ACTIVATOR SOXR"/>
    <property type="match status" value="1"/>
</dbReference>
<dbReference type="GO" id="GO:0003677">
    <property type="term" value="F:DNA binding"/>
    <property type="evidence" value="ECO:0007669"/>
    <property type="project" value="UniProtKB-KW"/>
</dbReference>
<comment type="caution">
    <text evidence="3">The sequence shown here is derived from an EMBL/GenBank/DDBJ whole genome shotgun (WGS) entry which is preliminary data.</text>
</comment>
<dbReference type="PROSITE" id="PS50937">
    <property type="entry name" value="HTH_MERR_2"/>
    <property type="match status" value="1"/>
</dbReference>
<dbReference type="Proteomes" id="UP000315759">
    <property type="component" value="Unassembled WGS sequence"/>
</dbReference>
<dbReference type="CDD" id="cd01109">
    <property type="entry name" value="HTH_YyaN"/>
    <property type="match status" value="1"/>
</dbReference>
<dbReference type="InterPro" id="IPR047057">
    <property type="entry name" value="MerR_fam"/>
</dbReference>
<evidence type="ECO:0000313" key="4">
    <source>
        <dbReference type="Proteomes" id="UP000315759"/>
    </source>
</evidence>
<sequence length="160" mass="17723">MTIDTVATADRDLTIQQVSRRTGLAESTLRYYERIGLIDAVPRDPSSGHRRYPADLVGAVESLSCLRGSGMSVADIRRYVANMRRGAEATADQRMLFEAHAVRLHDEIARLQLRERYVAAKAKMWAAREAGDVAAEREIVETVLDLGARLLTDEAVTTHG</sequence>
<evidence type="ECO:0000259" key="2">
    <source>
        <dbReference type="PROSITE" id="PS50937"/>
    </source>
</evidence>
<dbReference type="Gene3D" id="1.10.1660.10">
    <property type="match status" value="1"/>
</dbReference>
<name>A0A544VXH8_9MYCO</name>
<dbReference type="InterPro" id="IPR000551">
    <property type="entry name" value="MerR-type_HTH_dom"/>
</dbReference>
<evidence type="ECO:0000256" key="1">
    <source>
        <dbReference type="ARBA" id="ARBA00023125"/>
    </source>
</evidence>
<dbReference type="RefSeq" id="WP_142553898.1">
    <property type="nucleotide sequence ID" value="NZ_VIFX01000028.1"/>
</dbReference>
<dbReference type="Pfam" id="PF13411">
    <property type="entry name" value="MerR_1"/>
    <property type="match status" value="1"/>
</dbReference>
<feature type="domain" description="HTH merR-type" evidence="2">
    <location>
        <begin position="12"/>
        <end position="82"/>
    </location>
</feature>
<dbReference type="EMBL" id="VIFX01000028">
    <property type="protein sequence ID" value="TQR84675.1"/>
    <property type="molecule type" value="Genomic_DNA"/>
</dbReference>
<organism evidence="3 4">
    <name type="scientific">Mycolicibacterium hodleri</name>
    <dbReference type="NCBI Taxonomy" id="49897"/>
    <lineage>
        <taxon>Bacteria</taxon>
        <taxon>Bacillati</taxon>
        <taxon>Actinomycetota</taxon>
        <taxon>Actinomycetes</taxon>
        <taxon>Mycobacteriales</taxon>
        <taxon>Mycobacteriaceae</taxon>
        <taxon>Mycolicibacterium</taxon>
    </lineage>
</organism>
<dbReference type="GO" id="GO:0003700">
    <property type="term" value="F:DNA-binding transcription factor activity"/>
    <property type="evidence" value="ECO:0007669"/>
    <property type="project" value="InterPro"/>
</dbReference>
<reference evidence="3 4" key="1">
    <citation type="submission" date="2018-10" db="EMBL/GenBank/DDBJ databases">
        <title>Draft genome of Mycobacterium hodleri strain B.</title>
        <authorList>
            <person name="Amande T.J."/>
            <person name="Mcgenity T.J."/>
        </authorList>
    </citation>
    <scope>NUCLEOTIDE SEQUENCE [LARGE SCALE GENOMIC DNA]</scope>
    <source>
        <strain evidence="3 4">B</strain>
    </source>
</reference>
<dbReference type="PANTHER" id="PTHR30204:SF98">
    <property type="entry name" value="HTH-TYPE TRANSCRIPTIONAL REGULATOR ADHR"/>
    <property type="match status" value="1"/>
</dbReference>
<gene>
    <name evidence="3" type="ORF">D8S82_20700</name>
</gene>
<dbReference type="InterPro" id="IPR009061">
    <property type="entry name" value="DNA-bd_dom_put_sf"/>
</dbReference>
<protein>
    <submittedName>
        <fullName evidence="3">MerR family transcriptional regulator</fullName>
    </submittedName>
</protein>
<proteinExistence type="predicted"/>
<accession>A0A544VXH8</accession>
<dbReference type="SUPFAM" id="SSF46955">
    <property type="entry name" value="Putative DNA-binding domain"/>
    <property type="match status" value="1"/>
</dbReference>
<keyword evidence="4" id="KW-1185">Reference proteome</keyword>